<evidence type="ECO:0008006" key="3">
    <source>
        <dbReference type="Google" id="ProtNLM"/>
    </source>
</evidence>
<reference evidence="1 2" key="1">
    <citation type="journal article" date="2020" name="ISME J.">
        <title>Uncovering the hidden diversity of litter-decomposition mechanisms in mushroom-forming fungi.</title>
        <authorList>
            <person name="Floudas D."/>
            <person name="Bentzer J."/>
            <person name="Ahren D."/>
            <person name="Johansson T."/>
            <person name="Persson P."/>
            <person name="Tunlid A."/>
        </authorList>
    </citation>
    <scope>NUCLEOTIDE SEQUENCE [LARGE SCALE GENOMIC DNA]</scope>
    <source>
        <strain evidence="1 2">CBS 101986</strain>
    </source>
</reference>
<dbReference type="OrthoDB" id="2977877at2759"/>
<keyword evidence="2" id="KW-1185">Reference proteome</keyword>
<name>A0A8H5FBJ6_9AGAR</name>
<evidence type="ECO:0000313" key="2">
    <source>
        <dbReference type="Proteomes" id="UP000567179"/>
    </source>
</evidence>
<sequence length="436" mass="50530">MFILPEDIAWSIIEAAIEDNELSELQNLCQVSQTWRKAGMSPIMWAKAFDFDYLRTKKDAWREEVLRRTGKCQLYLKTCWLPTGMHDYFLKILSTNLSRIKRLHVRISCMESKIRLDRRWLTLFTKPAPAMESFNLSFEDEALPQFVEYALLTGKHLFAGYSPGLRTVNNDPFLIIPSQRHHNWLENLTSLMLSDRPDTVLAILSKKPRLQRLFMVNIKSHDRPLKDTHAVQSVLLPHLEYMRQGHNYPEDAFKQLRDAIKAPFGLSLSLECPSTSECLVAAQYFRQYVEKTKPTRLAMHVPLFSLTDISLAPEESTEEIFAKDQRMAFSIQLKEEQAHIFMEALVSEGVNFESITKWHIGRRATSRLSHGSKALTAALDMFFDKVLQPKQRVVADDKWCYEYLDAQAIVPDKQLLLSRSADTRMPITSMRSARHY</sequence>
<evidence type="ECO:0000313" key="1">
    <source>
        <dbReference type="EMBL" id="KAF5330940.1"/>
    </source>
</evidence>
<protein>
    <recommendedName>
        <fullName evidence="3">F-box domain-containing protein</fullName>
    </recommendedName>
</protein>
<organism evidence="1 2">
    <name type="scientific">Psilocybe cf. subviscida</name>
    <dbReference type="NCBI Taxonomy" id="2480587"/>
    <lineage>
        <taxon>Eukaryota</taxon>
        <taxon>Fungi</taxon>
        <taxon>Dikarya</taxon>
        <taxon>Basidiomycota</taxon>
        <taxon>Agaricomycotina</taxon>
        <taxon>Agaricomycetes</taxon>
        <taxon>Agaricomycetidae</taxon>
        <taxon>Agaricales</taxon>
        <taxon>Agaricineae</taxon>
        <taxon>Strophariaceae</taxon>
        <taxon>Psilocybe</taxon>
    </lineage>
</organism>
<dbReference type="Proteomes" id="UP000567179">
    <property type="component" value="Unassembled WGS sequence"/>
</dbReference>
<dbReference type="EMBL" id="JAACJJ010000001">
    <property type="protein sequence ID" value="KAF5330940.1"/>
    <property type="molecule type" value="Genomic_DNA"/>
</dbReference>
<proteinExistence type="predicted"/>
<accession>A0A8H5FBJ6</accession>
<dbReference type="AlphaFoldDB" id="A0A8H5FBJ6"/>
<comment type="caution">
    <text evidence="1">The sequence shown here is derived from an EMBL/GenBank/DDBJ whole genome shotgun (WGS) entry which is preliminary data.</text>
</comment>
<gene>
    <name evidence="1" type="ORF">D9619_005170</name>
</gene>